<name>A0A9P0CXR4_9CUCU</name>
<protein>
    <submittedName>
        <fullName evidence="7">Uncharacterized protein</fullName>
    </submittedName>
</protein>
<accession>A0A9P0CXR4</accession>
<evidence type="ECO:0000256" key="1">
    <source>
        <dbReference type="ARBA" id="ARBA00008455"/>
    </source>
</evidence>
<reference evidence="7" key="1">
    <citation type="submission" date="2022-01" db="EMBL/GenBank/DDBJ databases">
        <authorList>
            <person name="King R."/>
        </authorList>
    </citation>
    <scope>NUCLEOTIDE SEQUENCE</scope>
</reference>
<evidence type="ECO:0000313" key="8">
    <source>
        <dbReference type="Proteomes" id="UP001153636"/>
    </source>
</evidence>
<proteinExistence type="inferred from homology"/>
<keyword evidence="3" id="KW-0378">Hydrolase</keyword>
<dbReference type="InterPro" id="IPR000668">
    <property type="entry name" value="Peptidase_C1A_C"/>
</dbReference>
<dbReference type="FunFam" id="3.90.70.10:FF:000006">
    <property type="entry name" value="Cathepsin S"/>
    <property type="match status" value="1"/>
</dbReference>
<feature type="domain" description="Cathepsin propeptide inhibitor" evidence="6">
    <location>
        <begin position="277"/>
        <end position="337"/>
    </location>
</feature>
<dbReference type="Pfam" id="PF00112">
    <property type="entry name" value="Peptidase_C1"/>
    <property type="match status" value="1"/>
</dbReference>
<keyword evidence="8" id="KW-1185">Reference proteome</keyword>
<dbReference type="CDD" id="cd02248">
    <property type="entry name" value="Peptidase_C1A"/>
    <property type="match status" value="1"/>
</dbReference>
<dbReference type="PROSITE" id="PS00640">
    <property type="entry name" value="THIOL_PROTEASE_ASN"/>
    <property type="match status" value="1"/>
</dbReference>
<evidence type="ECO:0000256" key="4">
    <source>
        <dbReference type="ARBA" id="ARBA00022807"/>
    </source>
</evidence>
<evidence type="ECO:0000256" key="3">
    <source>
        <dbReference type="ARBA" id="ARBA00022801"/>
    </source>
</evidence>
<dbReference type="Gene3D" id="1.10.287.2250">
    <property type="match status" value="1"/>
</dbReference>
<evidence type="ECO:0000313" key="7">
    <source>
        <dbReference type="EMBL" id="CAH1106181.1"/>
    </source>
</evidence>
<dbReference type="InterPro" id="IPR025661">
    <property type="entry name" value="Pept_asp_AS"/>
</dbReference>
<keyword evidence="2" id="KW-0645">Protease</keyword>
<feature type="domain" description="Peptidase C1A papain C-terminal" evidence="5">
    <location>
        <begin position="365"/>
        <end position="575"/>
    </location>
</feature>
<evidence type="ECO:0000259" key="6">
    <source>
        <dbReference type="SMART" id="SM00848"/>
    </source>
</evidence>
<organism evidence="7 8">
    <name type="scientific">Psylliodes chrysocephalus</name>
    <dbReference type="NCBI Taxonomy" id="3402493"/>
    <lineage>
        <taxon>Eukaryota</taxon>
        <taxon>Metazoa</taxon>
        <taxon>Ecdysozoa</taxon>
        <taxon>Arthropoda</taxon>
        <taxon>Hexapoda</taxon>
        <taxon>Insecta</taxon>
        <taxon>Pterygota</taxon>
        <taxon>Neoptera</taxon>
        <taxon>Endopterygota</taxon>
        <taxon>Coleoptera</taxon>
        <taxon>Polyphaga</taxon>
        <taxon>Cucujiformia</taxon>
        <taxon>Chrysomeloidea</taxon>
        <taxon>Chrysomelidae</taxon>
        <taxon>Galerucinae</taxon>
        <taxon>Alticini</taxon>
        <taxon>Psylliodes</taxon>
    </lineage>
</organism>
<dbReference type="InterPro" id="IPR013128">
    <property type="entry name" value="Peptidase_C1A"/>
</dbReference>
<dbReference type="PANTHER" id="PTHR12411">
    <property type="entry name" value="CYSTEINE PROTEASE FAMILY C1-RELATED"/>
    <property type="match status" value="1"/>
</dbReference>
<dbReference type="InterPro" id="IPR038765">
    <property type="entry name" value="Papain-like_cys_pep_sf"/>
</dbReference>
<dbReference type="InterPro" id="IPR013201">
    <property type="entry name" value="Prot_inhib_I29"/>
</dbReference>
<dbReference type="SMART" id="SM00848">
    <property type="entry name" value="Inhibitor_I29"/>
    <property type="match status" value="1"/>
</dbReference>
<dbReference type="SUPFAM" id="SSF54001">
    <property type="entry name" value="Cysteine proteinases"/>
    <property type="match status" value="1"/>
</dbReference>
<dbReference type="GO" id="GO:0006508">
    <property type="term" value="P:proteolysis"/>
    <property type="evidence" value="ECO:0007669"/>
    <property type="project" value="UniProtKB-KW"/>
</dbReference>
<dbReference type="GO" id="GO:0008234">
    <property type="term" value="F:cysteine-type peptidase activity"/>
    <property type="evidence" value="ECO:0007669"/>
    <property type="project" value="UniProtKB-KW"/>
</dbReference>
<dbReference type="Gene3D" id="3.90.70.10">
    <property type="entry name" value="Cysteine proteinases"/>
    <property type="match status" value="1"/>
</dbReference>
<dbReference type="Proteomes" id="UP001153636">
    <property type="component" value="Chromosome 2"/>
</dbReference>
<dbReference type="AlphaFoldDB" id="A0A9P0CXR4"/>
<evidence type="ECO:0000256" key="2">
    <source>
        <dbReference type="ARBA" id="ARBA00022670"/>
    </source>
</evidence>
<dbReference type="InterPro" id="IPR039417">
    <property type="entry name" value="Peptidase_C1A_papain-like"/>
</dbReference>
<gene>
    <name evidence="7" type="ORF">PSYICH_LOCUS6375</name>
</gene>
<comment type="similarity">
    <text evidence="1">Belongs to the peptidase C1 family.</text>
</comment>
<dbReference type="OrthoDB" id="10253408at2759"/>
<evidence type="ECO:0000259" key="5">
    <source>
        <dbReference type="SMART" id="SM00645"/>
    </source>
</evidence>
<dbReference type="SMART" id="SM00645">
    <property type="entry name" value="Pept_C1"/>
    <property type="match status" value="1"/>
</dbReference>
<sequence>MKIAEERLTRLSTFIGKYDLLPLNQDILQFLEDIEESNSVTLYEMMVLYLKIAALSNKLKEDELSETQVETVSQINKNEFMHQEFVKKKLKQVKECIEGLEIPSTEIDAIYKNKLIKEVHNFLTSSLKTSPKITNVINVTLKRKKTHISCTPNKNDNLLKETESISPPIMNIKAAESLLTSSESDQTSQEDILIKCIKEEDEGREKEERDYYQRQQDYQKPHYQQQYLQLQQQQQQVNSVAICPDLKKVISKMRWCVSFCFLAVLTITSALSDTEEWLNFKKYHGKVYKSTIEEKARYSVFQANLRKIEEHNEKFEKGLTTYTLGMNKFGDLTAEEFADLLQPLPKMDRPTPSLKIENVQYNGHIPGRKDWREKGAVTEVKNQGGCEGTWAFGATAAIESAHFIKSGKLVTMSEQNLLDCVTECKGCKSGSTDKAMEYVREHGITTEGNYPYNGKDEECQLNGTEPVIKIKNYVFVKVNDEEDLRQAVARQPVAVTLDARGFHLYKSGIWDNLCLEDLSLDNSLLVVGYDLDHNLDIDYWILRNSWGKSWGMDGYMKFRRNMNRCGIASYALYPVV</sequence>
<dbReference type="Pfam" id="PF08246">
    <property type="entry name" value="Inhibitor_I29"/>
    <property type="match status" value="1"/>
</dbReference>
<dbReference type="EMBL" id="OV651814">
    <property type="protein sequence ID" value="CAH1106181.1"/>
    <property type="molecule type" value="Genomic_DNA"/>
</dbReference>
<keyword evidence="4" id="KW-0788">Thiol protease</keyword>